<evidence type="ECO:0000256" key="1">
    <source>
        <dbReference type="SAM" id="MobiDB-lite"/>
    </source>
</evidence>
<organism evidence="2 3">
    <name type="scientific">Diplodia seriata</name>
    <dbReference type="NCBI Taxonomy" id="420778"/>
    <lineage>
        <taxon>Eukaryota</taxon>
        <taxon>Fungi</taxon>
        <taxon>Dikarya</taxon>
        <taxon>Ascomycota</taxon>
        <taxon>Pezizomycotina</taxon>
        <taxon>Dothideomycetes</taxon>
        <taxon>Dothideomycetes incertae sedis</taxon>
        <taxon>Botryosphaeriales</taxon>
        <taxon>Botryosphaeriaceae</taxon>
        <taxon>Diplodia</taxon>
    </lineage>
</organism>
<feature type="region of interest" description="Disordered" evidence="1">
    <location>
        <begin position="252"/>
        <end position="279"/>
    </location>
</feature>
<dbReference type="Gene3D" id="3.60.20.30">
    <property type="entry name" value="(Glycosyl)asparaginase"/>
    <property type="match status" value="1"/>
</dbReference>
<keyword evidence="3" id="KW-1185">Reference proteome</keyword>
<accession>A0ABR3CLJ0</accession>
<dbReference type="Proteomes" id="UP001430584">
    <property type="component" value="Unassembled WGS sequence"/>
</dbReference>
<dbReference type="EMBL" id="JAJVCZ030000003">
    <property type="protein sequence ID" value="KAL0261485.1"/>
    <property type="molecule type" value="Genomic_DNA"/>
</dbReference>
<dbReference type="CDD" id="cd04701">
    <property type="entry name" value="Asparaginase_2"/>
    <property type="match status" value="1"/>
</dbReference>
<reference evidence="2 3" key="1">
    <citation type="submission" date="2024-02" db="EMBL/GenBank/DDBJ databases">
        <title>De novo assembly and annotation of 12 fungi associated with fruit tree decline syndrome in Ontario, Canada.</title>
        <authorList>
            <person name="Sulman M."/>
            <person name="Ellouze W."/>
            <person name="Ilyukhin E."/>
        </authorList>
    </citation>
    <scope>NUCLEOTIDE SEQUENCE [LARGE SCALE GENOMIC DNA]</scope>
    <source>
        <strain evidence="2 3">FDS-637</strain>
    </source>
</reference>
<comment type="caution">
    <text evidence="2">The sequence shown here is derived from an EMBL/GenBank/DDBJ whole genome shotgun (WGS) entry which is preliminary data.</text>
</comment>
<dbReference type="RefSeq" id="XP_066634514.1">
    <property type="nucleotide sequence ID" value="XM_066774395.1"/>
</dbReference>
<feature type="region of interest" description="Disordered" evidence="1">
    <location>
        <begin position="383"/>
        <end position="402"/>
    </location>
</feature>
<dbReference type="PANTHER" id="PTHR10188:SF43">
    <property type="entry name" value="ASPARAGINASE (EUROFUNG)"/>
    <property type="match status" value="1"/>
</dbReference>
<dbReference type="Pfam" id="PF01112">
    <property type="entry name" value="Asparaginase_2"/>
    <property type="match status" value="2"/>
</dbReference>
<evidence type="ECO:0000313" key="2">
    <source>
        <dbReference type="EMBL" id="KAL0261485.1"/>
    </source>
</evidence>
<feature type="compositionally biased region" description="Basic and acidic residues" evidence="1">
    <location>
        <begin position="252"/>
        <end position="264"/>
    </location>
</feature>
<evidence type="ECO:0008006" key="4">
    <source>
        <dbReference type="Google" id="ProtNLM"/>
    </source>
</evidence>
<gene>
    <name evidence="2" type="ORF">SLS55_002915</name>
</gene>
<evidence type="ECO:0000313" key="3">
    <source>
        <dbReference type="Proteomes" id="UP001430584"/>
    </source>
</evidence>
<protein>
    <recommendedName>
        <fullName evidence="4">L-asparaginase</fullName>
    </recommendedName>
</protein>
<name>A0ABR3CLJ0_9PEZI</name>
<proteinExistence type="predicted"/>
<dbReference type="InterPro" id="IPR000246">
    <property type="entry name" value="Peptidase_T2"/>
</dbReference>
<dbReference type="GeneID" id="92007000"/>
<dbReference type="InterPro" id="IPR029055">
    <property type="entry name" value="Ntn_hydrolases_N"/>
</dbReference>
<dbReference type="PANTHER" id="PTHR10188">
    <property type="entry name" value="L-ASPARAGINASE"/>
    <property type="match status" value="1"/>
</dbReference>
<sequence>MTSQLFTAHPPLYEVKCFHPPHHIIKFLNTSHPSRPLLQPSVPLSLSLKDIHQTTTLPTKMAPSKPTTSGITPRIIIHGGAGNISRANMPADSYAGYRASLRRILTLARARLAAPDATALDVAVHAVSLFEDDPLFNAGRGAVFTRAGTNELEASVMVSSSSRGGGPYRKRGAGCMLLSHVKNPIKLAKEILVRSGEGGEGGVGRGGGGGAQGHVQLSGEYVEGLARGWGLEIVEPEYFFTQKRWDEHVKGLKREKRAAGRDGVEASDEDLGDGNDPSWDGKEYLPQGTVGAVVLDRFGTICAATSTGGLTNKLPGRIGDTPTFGAGYWAEEWIEDDVEESSSAITPRMSYHPSVAAAAARSPIDKLSRGEVTSLLSDCLPSLSSMSDVPSPTDEKPRPPRRLRHAVGMSGTGNGDSFLQVCAARTAAAIPRFSSSSSSKSLRDGLAWVAGPGGELQRSAGDRWGVTGEGQGGIIGIELVVDDGPEGSLGEASEGGGEGRLVRSWVGYDLNCGGMFRAWVDGEGRERVAVFADEDGLKPGP</sequence>
<dbReference type="SUPFAM" id="SSF56235">
    <property type="entry name" value="N-terminal nucleophile aminohydrolases (Ntn hydrolases)"/>
    <property type="match status" value="1"/>
</dbReference>